<dbReference type="GeneID" id="37271038"/>
<evidence type="ECO:0000313" key="1">
    <source>
        <dbReference type="EMBL" id="PWN94877.1"/>
    </source>
</evidence>
<keyword evidence="2" id="KW-1185">Reference proteome</keyword>
<evidence type="ECO:0000313" key="2">
    <source>
        <dbReference type="Proteomes" id="UP000245946"/>
    </source>
</evidence>
<accession>A0A316YZJ9</accession>
<name>A0A316YZJ9_9BASI</name>
<dbReference type="Proteomes" id="UP000245946">
    <property type="component" value="Unassembled WGS sequence"/>
</dbReference>
<protein>
    <submittedName>
        <fullName evidence="1">Uncharacterized protein</fullName>
    </submittedName>
</protein>
<dbReference type="EMBL" id="KZ819308">
    <property type="protein sequence ID" value="PWN94877.1"/>
    <property type="molecule type" value="Genomic_DNA"/>
</dbReference>
<dbReference type="OrthoDB" id="3364627at2759"/>
<organism evidence="1 2">
    <name type="scientific">Tilletiopsis washingtonensis</name>
    <dbReference type="NCBI Taxonomy" id="58919"/>
    <lineage>
        <taxon>Eukaryota</taxon>
        <taxon>Fungi</taxon>
        <taxon>Dikarya</taxon>
        <taxon>Basidiomycota</taxon>
        <taxon>Ustilaginomycotina</taxon>
        <taxon>Exobasidiomycetes</taxon>
        <taxon>Entylomatales</taxon>
        <taxon>Entylomatales incertae sedis</taxon>
        <taxon>Tilletiopsis</taxon>
    </lineage>
</organism>
<dbReference type="AlphaFoldDB" id="A0A316YZJ9"/>
<reference evidence="1 2" key="1">
    <citation type="journal article" date="2018" name="Mol. Biol. Evol.">
        <title>Broad Genomic Sampling Reveals a Smut Pathogenic Ancestry of the Fungal Clade Ustilaginomycotina.</title>
        <authorList>
            <person name="Kijpornyongpan T."/>
            <person name="Mondo S.J."/>
            <person name="Barry K."/>
            <person name="Sandor L."/>
            <person name="Lee J."/>
            <person name="Lipzen A."/>
            <person name="Pangilinan J."/>
            <person name="LaButti K."/>
            <person name="Hainaut M."/>
            <person name="Henrissat B."/>
            <person name="Grigoriev I.V."/>
            <person name="Spatafora J.W."/>
            <person name="Aime M.C."/>
        </authorList>
    </citation>
    <scope>NUCLEOTIDE SEQUENCE [LARGE SCALE GENOMIC DNA]</scope>
    <source>
        <strain evidence="1 2">MCA 4186</strain>
    </source>
</reference>
<sequence>MPHGGFDVASLTQGTIVLHQAQQEYAFQPLGVPAAEPERFEQTSVGEYIYRDLGDADAADAAAAGTRVLTRHLNYRDGEATKICDEADEAHSTRDFVLFVEALDASAAGREKLKRTAEDLEQAYVAVYGADSVERSYVRIVELEKGAGVAELALDW</sequence>
<proteinExistence type="predicted"/>
<gene>
    <name evidence="1" type="ORF">FA09DRAFT_332541</name>
</gene>
<dbReference type="RefSeq" id="XP_025595156.1">
    <property type="nucleotide sequence ID" value="XM_025743494.1"/>
</dbReference>